<dbReference type="EMBL" id="PSQE01000006">
    <property type="protein sequence ID" value="RHN49780.1"/>
    <property type="molecule type" value="Genomic_DNA"/>
</dbReference>
<accession>A0A396H918</accession>
<dbReference type="Gramene" id="rna33991">
    <property type="protein sequence ID" value="RHN49780.1"/>
    <property type="gene ID" value="gene33991"/>
</dbReference>
<dbReference type="AlphaFoldDB" id="A0A396H918"/>
<sequence length="44" mass="5047">MLSSIILCNSLHAKNKIKKMIFFFLQVLFTLVQKKSFKSSACPI</sequence>
<reference evidence="2" key="1">
    <citation type="journal article" date="2018" name="Nat. Plants">
        <title>Whole-genome landscape of Medicago truncatula symbiotic genes.</title>
        <authorList>
            <person name="Pecrix Y."/>
            <person name="Staton S.E."/>
            <person name="Sallet E."/>
            <person name="Lelandais-Briere C."/>
            <person name="Moreau S."/>
            <person name="Carrere S."/>
            <person name="Blein T."/>
            <person name="Jardinaud M.F."/>
            <person name="Latrasse D."/>
            <person name="Zouine M."/>
            <person name="Zahm M."/>
            <person name="Kreplak J."/>
            <person name="Mayjonade B."/>
            <person name="Satge C."/>
            <person name="Perez M."/>
            <person name="Cauet S."/>
            <person name="Marande W."/>
            <person name="Chantry-Darmon C."/>
            <person name="Lopez-Roques C."/>
            <person name="Bouchez O."/>
            <person name="Berard A."/>
            <person name="Debelle F."/>
            <person name="Munos S."/>
            <person name="Bendahmane A."/>
            <person name="Berges H."/>
            <person name="Niebel A."/>
            <person name="Buitink J."/>
            <person name="Frugier F."/>
            <person name="Benhamed M."/>
            <person name="Crespi M."/>
            <person name="Gouzy J."/>
            <person name="Gamas P."/>
        </authorList>
    </citation>
    <scope>NUCLEOTIDE SEQUENCE [LARGE SCALE GENOMIC DNA]</scope>
    <source>
        <strain evidence="2">cv. Jemalong A17</strain>
    </source>
</reference>
<proteinExistence type="predicted"/>
<name>A0A396H918_MEDTR</name>
<comment type="caution">
    <text evidence="1">The sequence shown here is derived from an EMBL/GenBank/DDBJ whole genome shotgun (WGS) entry which is preliminary data.</text>
</comment>
<gene>
    <name evidence="1" type="ORF">MtrunA17_Chr6g0450261</name>
</gene>
<evidence type="ECO:0000313" key="2">
    <source>
        <dbReference type="Proteomes" id="UP000265566"/>
    </source>
</evidence>
<evidence type="ECO:0000313" key="1">
    <source>
        <dbReference type="EMBL" id="RHN49780.1"/>
    </source>
</evidence>
<dbReference type="Proteomes" id="UP000265566">
    <property type="component" value="Chromosome 6"/>
</dbReference>
<protein>
    <submittedName>
        <fullName evidence="1">Uncharacterized protein</fullName>
    </submittedName>
</protein>
<organism evidence="1 2">
    <name type="scientific">Medicago truncatula</name>
    <name type="common">Barrel medic</name>
    <name type="synonym">Medicago tribuloides</name>
    <dbReference type="NCBI Taxonomy" id="3880"/>
    <lineage>
        <taxon>Eukaryota</taxon>
        <taxon>Viridiplantae</taxon>
        <taxon>Streptophyta</taxon>
        <taxon>Embryophyta</taxon>
        <taxon>Tracheophyta</taxon>
        <taxon>Spermatophyta</taxon>
        <taxon>Magnoliopsida</taxon>
        <taxon>eudicotyledons</taxon>
        <taxon>Gunneridae</taxon>
        <taxon>Pentapetalae</taxon>
        <taxon>rosids</taxon>
        <taxon>fabids</taxon>
        <taxon>Fabales</taxon>
        <taxon>Fabaceae</taxon>
        <taxon>Papilionoideae</taxon>
        <taxon>50 kb inversion clade</taxon>
        <taxon>NPAAA clade</taxon>
        <taxon>Hologalegina</taxon>
        <taxon>IRL clade</taxon>
        <taxon>Trifolieae</taxon>
        <taxon>Medicago</taxon>
    </lineage>
</organism>